<dbReference type="PANTHER" id="PTHR11709:SF394">
    <property type="entry name" value="FI03373P-RELATED"/>
    <property type="match status" value="1"/>
</dbReference>
<evidence type="ECO:0000256" key="4">
    <source>
        <dbReference type="ARBA" id="ARBA00023008"/>
    </source>
</evidence>
<evidence type="ECO:0000256" key="2">
    <source>
        <dbReference type="ARBA" id="ARBA00022723"/>
    </source>
</evidence>
<evidence type="ECO:0000259" key="6">
    <source>
        <dbReference type="Pfam" id="PF07732"/>
    </source>
</evidence>
<dbReference type="Pfam" id="PF07732">
    <property type="entry name" value="Cu-oxidase_3"/>
    <property type="match status" value="1"/>
</dbReference>
<keyword evidence="3" id="KW-0560">Oxidoreductase</keyword>
<evidence type="ECO:0000313" key="8">
    <source>
        <dbReference type="WBParaSite" id="Pan_g959.t1"/>
    </source>
</evidence>
<evidence type="ECO:0000256" key="3">
    <source>
        <dbReference type="ARBA" id="ARBA00023002"/>
    </source>
</evidence>
<dbReference type="WBParaSite" id="Pan_g959.t1">
    <property type="protein sequence ID" value="Pan_g959.t1"/>
    <property type="gene ID" value="Pan_g959"/>
</dbReference>
<organism evidence="7 8">
    <name type="scientific">Panagrellus redivivus</name>
    <name type="common">Microworm</name>
    <dbReference type="NCBI Taxonomy" id="6233"/>
    <lineage>
        <taxon>Eukaryota</taxon>
        <taxon>Metazoa</taxon>
        <taxon>Ecdysozoa</taxon>
        <taxon>Nematoda</taxon>
        <taxon>Chromadorea</taxon>
        <taxon>Rhabditida</taxon>
        <taxon>Tylenchina</taxon>
        <taxon>Panagrolaimomorpha</taxon>
        <taxon>Panagrolaimoidea</taxon>
        <taxon>Panagrolaimidae</taxon>
        <taxon>Panagrellus</taxon>
    </lineage>
</organism>
<sequence>MIDSSSAVSVTMFRPVAIVLLLLGACFAWEEFEKPLEVAKPDADGIYRFDLRLAEKLTMSTEGENGHVEVLDFEPDEINRMPWEVRNSDQNTACEAFDSFNSTKNNNLTSLLQLHGLHQVVFAVNGKVPADPIVVPLGAEVILTVHNKFLSAAVSIHVHGLDKRGLWYTDGVAFLQQCPIPPMSTHTYHFIADTPGTHWMHGHLGMDRGHGLLGAFIIKTAPKEEVQMDAKDANSKIIPPREYAMVVHDWTVASSDYIWFAQRWRTMKWQWGFDVEKLGRCWAPTRTYDFGAIGGIVAMRALLVNQKGWHDQDDVFERPEVLPLSMFRIKKAL</sequence>
<reference evidence="7" key="1">
    <citation type="journal article" date="2013" name="Genetics">
        <title>The draft genome and transcriptome of Panagrellus redivivus are shaped by the harsh demands of a free-living lifestyle.</title>
        <authorList>
            <person name="Srinivasan J."/>
            <person name="Dillman A.R."/>
            <person name="Macchietto M.G."/>
            <person name="Heikkinen L."/>
            <person name="Lakso M."/>
            <person name="Fracchia K.M."/>
            <person name="Antoshechkin I."/>
            <person name="Mortazavi A."/>
            <person name="Wong G."/>
            <person name="Sternberg P.W."/>
        </authorList>
    </citation>
    <scope>NUCLEOTIDE SEQUENCE [LARGE SCALE GENOMIC DNA]</scope>
    <source>
        <strain evidence="7">MT8872</strain>
    </source>
</reference>
<dbReference type="SUPFAM" id="SSF49503">
    <property type="entry name" value="Cupredoxins"/>
    <property type="match status" value="1"/>
</dbReference>
<dbReference type="InterPro" id="IPR008972">
    <property type="entry name" value="Cupredoxin"/>
</dbReference>
<dbReference type="InterPro" id="IPR045087">
    <property type="entry name" value="Cu-oxidase_fam"/>
</dbReference>
<proteinExistence type="inferred from homology"/>
<dbReference type="GO" id="GO:0016491">
    <property type="term" value="F:oxidoreductase activity"/>
    <property type="evidence" value="ECO:0007669"/>
    <property type="project" value="UniProtKB-KW"/>
</dbReference>
<evidence type="ECO:0000256" key="1">
    <source>
        <dbReference type="ARBA" id="ARBA00010609"/>
    </source>
</evidence>
<keyword evidence="2" id="KW-0479">Metal-binding</keyword>
<protein>
    <submittedName>
        <fullName evidence="8">Plastocyanin-like domain-containing protein</fullName>
    </submittedName>
</protein>
<keyword evidence="5" id="KW-0732">Signal</keyword>
<dbReference type="Gene3D" id="2.60.40.420">
    <property type="entry name" value="Cupredoxins - blue copper proteins"/>
    <property type="match status" value="1"/>
</dbReference>
<feature type="chain" id="PRO_5029009843" evidence="5">
    <location>
        <begin position="29"/>
        <end position="333"/>
    </location>
</feature>
<feature type="signal peptide" evidence="5">
    <location>
        <begin position="1"/>
        <end position="28"/>
    </location>
</feature>
<dbReference type="GO" id="GO:0005507">
    <property type="term" value="F:copper ion binding"/>
    <property type="evidence" value="ECO:0007669"/>
    <property type="project" value="InterPro"/>
</dbReference>
<accession>A0A7E4WDQ7</accession>
<evidence type="ECO:0000313" key="7">
    <source>
        <dbReference type="Proteomes" id="UP000492821"/>
    </source>
</evidence>
<dbReference type="Proteomes" id="UP000492821">
    <property type="component" value="Unassembled WGS sequence"/>
</dbReference>
<evidence type="ECO:0000256" key="5">
    <source>
        <dbReference type="SAM" id="SignalP"/>
    </source>
</evidence>
<dbReference type="GO" id="GO:0005886">
    <property type="term" value="C:plasma membrane"/>
    <property type="evidence" value="ECO:0007669"/>
    <property type="project" value="TreeGrafter"/>
</dbReference>
<dbReference type="GO" id="GO:0006826">
    <property type="term" value="P:iron ion transport"/>
    <property type="evidence" value="ECO:0007669"/>
    <property type="project" value="TreeGrafter"/>
</dbReference>
<keyword evidence="7" id="KW-1185">Reference proteome</keyword>
<keyword evidence="4" id="KW-0186">Copper</keyword>
<feature type="domain" description="Plastocyanin-like" evidence="6">
    <location>
        <begin position="116"/>
        <end position="220"/>
    </location>
</feature>
<dbReference type="PANTHER" id="PTHR11709">
    <property type="entry name" value="MULTI-COPPER OXIDASE"/>
    <property type="match status" value="1"/>
</dbReference>
<comment type="similarity">
    <text evidence="1">Belongs to the multicopper oxidase family.</text>
</comment>
<name>A0A7E4WDQ7_PANRE</name>
<reference evidence="8" key="2">
    <citation type="submission" date="2020-10" db="UniProtKB">
        <authorList>
            <consortium name="WormBaseParasite"/>
        </authorList>
    </citation>
    <scope>IDENTIFICATION</scope>
</reference>
<dbReference type="AlphaFoldDB" id="A0A7E4WDQ7"/>
<dbReference type="InterPro" id="IPR011707">
    <property type="entry name" value="Cu-oxidase-like_N"/>
</dbReference>